<dbReference type="GO" id="GO:0061634">
    <property type="term" value="F:alpha-D-xyloside xylohydrolase"/>
    <property type="evidence" value="ECO:0007669"/>
    <property type="project" value="UniProtKB-EC"/>
</dbReference>
<organism evidence="2">
    <name type="scientific">Bifidobacterium longum</name>
    <dbReference type="NCBI Taxonomy" id="216816"/>
    <lineage>
        <taxon>Bacteria</taxon>
        <taxon>Bacillati</taxon>
        <taxon>Actinomycetota</taxon>
        <taxon>Actinomycetes</taxon>
        <taxon>Bifidobacteriales</taxon>
        <taxon>Bifidobacteriaceae</taxon>
        <taxon>Bifidobacterium</taxon>
    </lineage>
</organism>
<reference evidence="2" key="1">
    <citation type="submission" date="2019-11" db="EMBL/GenBank/DDBJ databases">
        <authorList>
            <person name="Feng L."/>
        </authorList>
    </citation>
    <scope>NUCLEOTIDE SEQUENCE</scope>
    <source>
        <strain evidence="2">BlongumLFYP82</strain>
    </source>
</reference>
<accession>A0A6N2R054</accession>
<name>A0A6N2R054_BIFLN</name>
<dbReference type="EC" id="3.2.1.177" evidence="2"/>
<dbReference type="AlphaFoldDB" id="A0A6N2R054"/>
<evidence type="ECO:0000259" key="1">
    <source>
        <dbReference type="Pfam" id="PF21365"/>
    </source>
</evidence>
<dbReference type="PANTHER" id="PTHR43863:SF2">
    <property type="entry name" value="MALTASE-GLUCOAMYLASE"/>
    <property type="match status" value="1"/>
</dbReference>
<keyword evidence="2" id="KW-0326">Glycosidase</keyword>
<dbReference type="SUPFAM" id="SSF51011">
    <property type="entry name" value="Glycosyl hydrolase domain"/>
    <property type="match status" value="1"/>
</dbReference>
<dbReference type="InterPro" id="IPR013780">
    <property type="entry name" value="Glyco_hydro_b"/>
</dbReference>
<dbReference type="Pfam" id="PF21365">
    <property type="entry name" value="Glyco_hydro_31_3rd"/>
    <property type="match status" value="1"/>
</dbReference>
<dbReference type="InterPro" id="IPR051816">
    <property type="entry name" value="Glycosyl_Hydrolase_31"/>
</dbReference>
<dbReference type="Gene3D" id="3.20.20.80">
    <property type="entry name" value="Glycosidases"/>
    <property type="match status" value="2"/>
</dbReference>
<dbReference type="SUPFAM" id="SSF51445">
    <property type="entry name" value="(Trans)glycosidases"/>
    <property type="match status" value="1"/>
</dbReference>
<protein>
    <submittedName>
        <fullName evidence="2">Alpha-xylosidase</fullName>
        <ecNumber evidence="2">3.2.1.177</ecNumber>
    </submittedName>
</protein>
<evidence type="ECO:0000313" key="2">
    <source>
        <dbReference type="EMBL" id="VYS73828.1"/>
    </source>
</evidence>
<dbReference type="InterPro" id="IPR048395">
    <property type="entry name" value="Glyco_hydro_31_C"/>
</dbReference>
<feature type="domain" description="Glycosyl hydrolase family 31 C-terminal" evidence="1">
    <location>
        <begin position="73"/>
        <end position="157"/>
    </location>
</feature>
<dbReference type="SUPFAM" id="SSF117125">
    <property type="entry name" value="Putative glucosidase YicI, C-terminal domain"/>
    <property type="match status" value="1"/>
</dbReference>
<keyword evidence="2" id="KW-0378">Hydrolase</keyword>
<gene>
    <name evidence="2" type="primary">yicI_2</name>
    <name evidence="2" type="ORF">BLLFYP82_00399</name>
</gene>
<dbReference type="Gene3D" id="2.60.40.1180">
    <property type="entry name" value="Golgi alpha-mannosidase II"/>
    <property type="match status" value="1"/>
</dbReference>
<dbReference type="EMBL" id="CACRSV010000002">
    <property type="protein sequence ID" value="VYS73828.1"/>
    <property type="molecule type" value="Genomic_DNA"/>
</dbReference>
<dbReference type="InterPro" id="IPR017853">
    <property type="entry name" value="GH"/>
</dbReference>
<proteinExistence type="predicted"/>
<sequence length="239" mass="26234">MDAIKTDFGERIPRDVVWYDGSPKLSMHNWYTQLYNQAVFEAIEETYGKGNACLYARSATVGGQLGLQPHVNGTSVMRSMFVEFPDDPACRTLDRQYMFGPSMLVAPVFTYSGEVSYYLPDGVWTNWLTGEKAQGGWRKETHDYDSIPLWVRDGSVIVTNPGETKPDRVYGENALVSVFVDEVETADAVVTEIDGSAVTFTARRTPAGIEVASSDGRPFRARLGASGGIVDVPNGSVVL</sequence>
<dbReference type="PANTHER" id="PTHR43863">
    <property type="entry name" value="HYDROLASE, PUTATIVE (AFU_ORTHOLOGUE AFUA_1G03140)-RELATED"/>
    <property type="match status" value="1"/>
</dbReference>